<dbReference type="PANTHER" id="PTHR42709">
    <property type="entry name" value="ALKALINE PHOSPHATASE LIKE PROTEIN"/>
    <property type="match status" value="1"/>
</dbReference>
<dbReference type="PATRIC" id="fig|1618756.3.peg.621"/>
<evidence type="ECO:0000259" key="2">
    <source>
        <dbReference type="Pfam" id="PF09335"/>
    </source>
</evidence>
<dbReference type="EMBL" id="LCDG01000010">
    <property type="protein sequence ID" value="KKS47216.1"/>
    <property type="molecule type" value="Genomic_DNA"/>
</dbReference>
<dbReference type="PANTHER" id="PTHR42709:SF11">
    <property type="entry name" value="DEDA FAMILY PROTEIN"/>
    <property type="match status" value="1"/>
</dbReference>
<dbReference type="Pfam" id="PF09335">
    <property type="entry name" value="VTT_dom"/>
    <property type="match status" value="1"/>
</dbReference>
<feature type="transmembrane region" description="Helical" evidence="1">
    <location>
        <begin position="61"/>
        <end position="86"/>
    </location>
</feature>
<dbReference type="STRING" id="1618756.UV12_C0010G0033"/>
<keyword evidence="1" id="KW-1133">Transmembrane helix</keyword>
<evidence type="ECO:0000256" key="1">
    <source>
        <dbReference type="SAM" id="Phobius"/>
    </source>
</evidence>
<dbReference type="InterPro" id="IPR051311">
    <property type="entry name" value="DedA_domain"/>
</dbReference>
<organism evidence="3 4">
    <name type="scientific">Candidatus Nomurabacteria bacterium GW2011_GWC2_42_20</name>
    <dbReference type="NCBI Taxonomy" id="1618756"/>
    <lineage>
        <taxon>Bacteria</taxon>
        <taxon>Candidatus Nomuraibacteriota</taxon>
    </lineage>
</organism>
<sequence length="199" mass="22413">MRQRLQTIKDSLGAWAVRHAEGKNAKWWLFGVSFAESSFFPVPPDVLLVAILMTRERLRAFFYAAVTTLGSVLGGLFGYAIGYFLFQTVGVWVVNTYHLETQMVTVQKLFSDNAFFAIFTAAFTPIPYKIFTIAGGLFGISIPVFIVASIFGRGLRFFTIATIMRYVGGHIARMVYKYFNLISIIVVVFIGALLYAFFY</sequence>
<dbReference type="InterPro" id="IPR032816">
    <property type="entry name" value="VTT_dom"/>
</dbReference>
<comment type="caution">
    <text evidence="3">The sequence shown here is derived from an EMBL/GenBank/DDBJ whole genome shotgun (WGS) entry which is preliminary data.</text>
</comment>
<protein>
    <submittedName>
        <fullName evidence="3">DedA family protein</fullName>
    </submittedName>
</protein>
<gene>
    <name evidence="3" type="ORF">UV12_C0010G0033</name>
</gene>
<evidence type="ECO:0000313" key="3">
    <source>
        <dbReference type="EMBL" id="KKS47216.1"/>
    </source>
</evidence>
<dbReference type="AlphaFoldDB" id="A0A0G1BLS0"/>
<accession>A0A0G1BLS0</accession>
<feature type="transmembrane region" description="Helical" evidence="1">
    <location>
        <begin position="175"/>
        <end position="198"/>
    </location>
</feature>
<keyword evidence="1" id="KW-0812">Transmembrane</keyword>
<proteinExistence type="predicted"/>
<feature type="domain" description="VTT" evidence="2">
    <location>
        <begin position="43"/>
        <end position="164"/>
    </location>
</feature>
<reference evidence="3 4" key="1">
    <citation type="journal article" date="2015" name="Nature">
        <title>rRNA introns, odd ribosomes, and small enigmatic genomes across a large radiation of phyla.</title>
        <authorList>
            <person name="Brown C.T."/>
            <person name="Hug L.A."/>
            <person name="Thomas B.C."/>
            <person name="Sharon I."/>
            <person name="Castelle C.J."/>
            <person name="Singh A."/>
            <person name="Wilkins M.J."/>
            <person name="Williams K.H."/>
            <person name="Banfield J.F."/>
        </authorList>
    </citation>
    <scope>NUCLEOTIDE SEQUENCE [LARGE SCALE GENOMIC DNA]</scope>
</reference>
<feature type="transmembrane region" description="Helical" evidence="1">
    <location>
        <begin position="130"/>
        <end position="155"/>
    </location>
</feature>
<keyword evidence="1" id="KW-0472">Membrane</keyword>
<dbReference type="GO" id="GO:0005886">
    <property type="term" value="C:plasma membrane"/>
    <property type="evidence" value="ECO:0007669"/>
    <property type="project" value="TreeGrafter"/>
</dbReference>
<dbReference type="Proteomes" id="UP000034704">
    <property type="component" value="Unassembled WGS sequence"/>
</dbReference>
<evidence type="ECO:0000313" key="4">
    <source>
        <dbReference type="Proteomes" id="UP000034704"/>
    </source>
</evidence>
<name>A0A0G1BLS0_9BACT</name>